<dbReference type="InterPro" id="IPR002935">
    <property type="entry name" value="SAM_O-MeTrfase"/>
</dbReference>
<dbReference type="GO" id="GO:0008171">
    <property type="term" value="F:O-methyltransferase activity"/>
    <property type="evidence" value="ECO:0007669"/>
    <property type="project" value="InterPro"/>
</dbReference>
<gene>
    <name evidence="5" type="ORF">CONPUDRAFT_150463</name>
</gene>
<protein>
    <submittedName>
        <fullName evidence="5">O-methyltransferase family 3 protein</fullName>
    </submittedName>
</protein>
<dbReference type="PROSITE" id="PS51682">
    <property type="entry name" value="SAM_OMT_I"/>
    <property type="match status" value="1"/>
</dbReference>
<dbReference type="RefSeq" id="XP_007765083.1">
    <property type="nucleotide sequence ID" value="XM_007766893.1"/>
</dbReference>
<dbReference type="Proteomes" id="UP000053558">
    <property type="component" value="Unassembled WGS sequence"/>
</dbReference>
<proteinExistence type="inferred from homology"/>
<dbReference type="SUPFAM" id="SSF53335">
    <property type="entry name" value="S-adenosyl-L-methionine-dependent methyltransferases"/>
    <property type="match status" value="1"/>
</dbReference>
<dbReference type="Gene3D" id="3.40.50.150">
    <property type="entry name" value="Vaccinia Virus protein VP39"/>
    <property type="match status" value="1"/>
</dbReference>
<dbReference type="EMBL" id="JH711574">
    <property type="protein sequence ID" value="EIW85662.1"/>
    <property type="molecule type" value="Genomic_DNA"/>
</dbReference>
<evidence type="ECO:0000256" key="3">
    <source>
        <dbReference type="ARBA" id="ARBA00022691"/>
    </source>
</evidence>
<organism evidence="5 6">
    <name type="scientific">Coniophora puteana (strain RWD-64-598)</name>
    <name type="common">Brown rot fungus</name>
    <dbReference type="NCBI Taxonomy" id="741705"/>
    <lineage>
        <taxon>Eukaryota</taxon>
        <taxon>Fungi</taxon>
        <taxon>Dikarya</taxon>
        <taxon>Basidiomycota</taxon>
        <taxon>Agaricomycotina</taxon>
        <taxon>Agaricomycetes</taxon>
        <taxon>Agaricomycetidae</taxon>
        <taxon>Boletales</taxon>
        <taxon>Coniophorineae</taxon>
        <taxon>Coniophoraceae</taxon>
        <taxon>Coniophora</taxon>
    </lineage>
</organism>
<evidence type="ECO:0000256" key="2">
    <source>
        <dbReference type="ARBA" id="ARBA00022679"/>
    </source>
</evidence>
<dbReference type="Pfam" id="PF01596">
    <property type="entry name" value="Methyltransf_3"/>
    <property type="match status" value="1"/>
</dbReference>
<dbReference type="OMA" id="PAYFEWA"/>
<keyword evidence="2 5" id="KW-0808">Transferase</keyword>
<evidence type="ECO:0000256" key="1">
    <source>
        <dbReference type="ARBA" id="ARBA00022603"/>
    </source>
</evidence>
<dbReference type="InterPro" id="IPR050362">
    <property type="entry name" value="Cation-dep_OMT"/>
</dbReference>
<accession>A0A5M3N2P5</accession>
<dbReference type="AlphaFoldDB" id="A0A5M3N2P5"/>
<comment type="caution">
    <text evidence="5">The sequence shown here is derived from an EMBL/GenBank/DDBJ whole genome shotgun (WGS) entry which is preliminary data.</text>
</comment>
<dbReference type="GO" id="GO:0032259">
    <property type="term" value="P:methylation"/>
    <property type="evidence" value="ECO:0007669"/>
    <property type="project" value="UniProtKB-KW"/>
</dbReference>
<dbReference type="GeneID" id="19202690"/>
<dbReference type="PANTHER" id="PTHR10509:SF14">
    <property type="entry name" value="CAFFEOYL-COA O-METHYLTRANSFERASE 3-RELATED"/>
    <property type="match status" value="1"/>
</dbReference>
<sequence length="221" mass="24520">MDPSEPQWAKSVSFHDSYLLKMDMTIEAALENSDNNGLPQIAVPNNEGKFLKLLARTFGAKRILEVGTLGGVSTIWMAQGMPQDGRITTLEVSEKNAEVAKQNFENAGLSSQIELIVGDAHDTLAKLQPSEPFDMIFIDADKKSYPAYWTEARRMVRKGGVIIVDNVIRYGRVADLEYEDPDVLGVRKLVAMVKEDDEFDATAIPTVGEKGFDGFMYAIRL</sequence>
<dbReference type="OrthoDB" id="10251242at2759"/>
<keyword evidence="1 5" id="KW-0489">Methyltransferase</keyword>
<dbReference type="KEGG" id="cput:CONPUDRAFT_150463"/>
<evidence type="ECO:0000313" key="5">
    <source>
        <dbReference type="EMBL" id="EIW85662.1"/>
    </source>
</evidence>
<dbReference type="CDD" id="cd02440">
    <property type="entry name" value="AdoMet_MTases"/>
    <property type="match status" value="1"/>
</dbReference>
<name>A0A5M3N2P5_CONPW</name>
<keyword evidence="6" id="KW-1185">Reference proteome</keyword>
<dbReference type="GO" id="GO:0008757">
    <property type="term" value="F:S-adenosylmethionine-dependent methyltransferase activity"/>
    <property type="evidence" value="ECO:0007669"/>
    <property type="project" value="TreeGrafter"/>
</dbReference>
<dbReference type="InterPro" id="IPR029063">
    <property type="entry name" value="SAM-dependent_MTases_sf"/>
</dbReference>
<evidence type="ECO:0000256" key="4">
    <source>
        <dbReference type="ARBA" id="ARBA00023453"/>
    </source>
</evidence>
<keyword evidence="3" id="KW-0949">S-adenosyl-L-methionine</keyword>
<comment type="similarity">
    <text evidence="4">Belongs to the class I-like SAM-binding methyltransferase superfamily. Cation-dependent O-methyltransferase family.</text>
</comment>
<reference evidence="6" key="1">
    <citation type="journal article" date="2012" name="Science">
        <title>The Paleozoic origin of enzymatic lignin decomposition reconstructed from 31 fungal genomes.</title>
        <authorList>
            <person name="Floudas D."/>
            <person name="Binder M."/>
            <person name="Riley R."/>
            <person name="Barry K."/>
            <person name="Blanchette R.A."/>
            <person name="Henrissat B."/>
            <person name="Martinez A.T."/>
            <person name="Otillar R."/>
            <person name="Spatafora J.W."/>
            <person name="Yadav J.S."/>
            <person name="Aerts A."/>
            <person name="Benoit I."/>
            <person name="Boyd A."/>
            <person name="Carlson A."/>
            <person name="Copeland A."/>
            <person name="Coutinho P.M."/>
            <person name="de Vries R.P."/>
            <person name="Ferreira P."/>
            <person name="Findley K."/>
            <person name="Foster B."/>
            <person name="Gaskell J."/>
            <person name="Glotzer D."/>
            <person name="Gorecki P."/>
            <person name="Heitman J."/>
            <person name="Hesse C."/>
            <person name="Hori C."/>
            <person name="Igarashi K."/>
            <person name="Jurgens J.A."/>
            <person name="Kallen N."/>
            <person name="Kersten P."/>
            <person name="Kohler A."/>
            <person name="Kuees U."/>
            <person name="Kumar T.K.A."/>
            <person name="Kuo A."/>
            <person name="LaButti K."/>
            <person name="Larrondo L.F."/>
            <person name="Lindquist E."/>
            <person name="Ling A."/>
            <person name="Lombard V."/>
            <person name="Lucas S."/>
            <person name="Lundell T."/>
            <person name="Martin R."/>
            <person name="McLaughlin D.J."/>
            <person name="Morgenstern I."/>
            <person name="Morin E."/>
            <person name="Murat C."/>
            <person name="Nagy L.G."/>
            <person name="Nolan M."/>
            <person name="Ohm R.A."/>
            <person name="Patyshakuliyeva A."/>
            <person name="Rokas A."/>
            <person name="Ruiz-Duenas F.J."/>
            <person name="Sabat G."/>
            <person name="Salamov A."/>
            <person name="Samejima M."/>
            <person name="Schmutz J."/>
            <person name="Slot J.C."/>
            <person name="St John F."/>
            <person name="Stenlid J."/>
            <person name="Sun H."/>
            <person name="Sun S."/>
            <person name="Syed K."/>
            <person name="Tsang A."/>
            <person name="Wiebenga A."/>
            <person name="Young D."/>
            <person name="Pisabarro A."/>
            <person name="Eastwood D.C."/>
            <person name="Martin F."/>
            <person name="Cullen D."/>
            <person name="Grigoriev I.V."/>
            <person name="Hibbett D.S."/>
        </authorList>
    </citation>
    <scope>NUCLEOTIDE SEQUENCE [LARGE SCALE GENOMIC DNA]</scope>
    <source>
        <strain evidence="6">RWD-64-598 SS2</strain>
    </source>
</reference>
<dbReference type="PANTHER" id="PTHR10509">
    <property type="entry name" value="O-METHYLTRANSFERASE-RELATED"/>
    <property type="match status" value="1"/>
</dbReference>
<evidence type="ECO:0000313" key="6">
    <source>
        <dbReference type="Proteomes" id="UP000053558"/>
    </source>
</evidence>